<feature type="non-terminal residue" evidence="1">
    <location>
        <position position="405"/>
    </location>
</feature>
<evidence type="ECO:0000313" key="2">
    <source>
        <dbReference type="Proteomes" id="UP000799755"/>
    </source>
</evidence>
<keyword evidence="2" id="KW-1185">Reference proteome</keyword>
<reference evidence="1" key="1">
    <citation type="journal article" date="2020" name="Stud. Mycol.">
        <title>101 Dothideomycetes genomes: a test case for predicting lifestyles and emergence of pathogens.</title>
        <authorList>
            <person name="Haridas S."/>
            <person name="Albert R."/>
            <person name="Binder M."/>
            <person name="Bloem J."/>
            <person name="Labutti K."/>
            <person name="Salamov A."/>
            <person name="Andreopoulos B."/>
            <person name="Baker S."/>
            <person name="Barry K."/>
            <person name="Bills G."/>
            <person name="Bluhm B."/>
            <person name="Cannon C."/>
            <person name="Castanera R."/>
            <person name="Culley D."/>
            <person name="Daum C."/>
            <person name="Ezra D."/>
            <person name="Gonzalez J."/>
            <person name="Henrissat B."/>
            <person name="Kuo A."/>
            <person name="Liang C."/>
            <person name="Lipzen A."/>
            <person name="Lutzoni F."/>
            <person name="Magnuson J."/>
            <person name="Mondo S."/>
            <person name="Nolan M."/>
            <person name="Ohm R."/>
            <person name="Pangilinan J."/>
            <person name="Park H.-J."/>
            <person name="Ramirez L."/>
            <person name="Alfaro M."/>
            <person name="Sun H."/>
            <person name="Tritt A."/>
            <person name="Yoshinaga Y."/>
            <person name="Zwiers L.-H."/>
            <person name="Turgeon B."/>
            <person name="Goodwin S."/>
            <person name="Spatafora J."/>
            <person name="Crous P."/>
            <person name="Grigoriev I."/>
        </authorList>
    </citation>
    <scope>NUCLEOTIDE SEQUENCE</scope>
    <source>
        <strain evidence="1">ATCC 200398</strain>
    </source>
</reference>
<protein>
    <submittedName>
        <fullName evidence="1">Uncharacterized protein</fullName>
    </submittedName>
</protein>
<accession>A0ACB6R5M7</accession>
<gene>
    <name evidence="1" type="ORF">BDR25DRAFT_256396</name>
</gene>
<dbReference type="Proteomes" id="UP000799755">
    <property type="component" value="Unassembled WGS sequence"/>
</dbReference>
<organism evidence="1 2">
    <name type="scientific">Lindgomyces ingoldianus</name>
    <dbReference type="NCBI Taxonomy" id="673940"/>
    <lineage>
        <taxon>Eukaryota</taxon>
        <taxon>Fungi</taxon>
        <taxon>Dikarya</taxon>
        <taxon>Ascomycota</taxon>
        <taxon>Pezizomycotina</taxon>
        <taxon>Dothideomycetes</taxon>
        <taxon>Pleosporomycetidae</taxon>
        <taxon>Pleosporales</taxon>
        <taxon>Lindgomycetaceae</taxon>
        <taxon>Lindgomyces</taxon>
    </lineage>
</organism>
<name>A0ACB6R5M7_9PLEO</name>
<evidence type="ECO:0000313" key="1">
    <source>
        <dbReference type="EMBL" id="KAF2473602.1"/>
    </source>
</evidence>
<dbReference type="EMBL" id="MU003499">
    <property type="protein sequence ID" value="KAF2473602.1"/>
    <property type="molecule type" value="Genomic_DNA"/>
</dbReference>
<proteinExistence type="predicted"/>
<sequence>MKSRRDITAFGVGSMAFLALLLAKEVGANGFNRDECVRYVRDSLSQGILAKNATCFFRDNSGMPMSDPDYPTVTLAGCNQLCGSSRGWYKDIGPRLSTWLIPVVLLLSNMEVSPLDKRRYLMLAHLVGDPIDSLWSLLLKLEAWSRCHNLAKAFLRVNDRRLVRNLATVLGGIEELVGFHTNPLSVYRHLVAHSTLDDEELSLLIGKTAQRLSDSRTDERLRTLFTTALYFYQLVSAFIATVGGGNTSPPGGRIGTAMFMTWVVPSILLSNAIGTFTSSRTCFTILERFYQDSTGQFDLWAELQRTCPQLRQYPTIDDYFDSLTWSGAIYTYRPNKRLPFATGAKDRSPVTLLMLATSPIIVASVISSAIIYHTPPIAFSCRNVLIISLAAFQLLSPLFTWLTSR</sequence>
<comment type="caution">
    <text evidence="1">The sequence shown here is derived from an EMBL/GenBank/DDBJ whole genome shotgun (WGS) entry which is preliminary data.</text>
</comment>